<dbReference type="RefSeq" id="WP_105049887.1">
    <property type="nucleotide sequence ID" value="NZ_CP150661.1"/>
</dbReference>
<accession>A0A2P6C7Q4</accession>
<dbReference type="OrthoDB" id="1522859at2"/>
<dbReference type="Gene3D" id="3.30.1150.10">
    <property type="match status" value="1"/>
</dbReference>
<keyword evidence="1" id="KW-1133">Transmembrane helix</keyword>
<gene>
    <name evidence="3" type="ORF">BTO14_12980</name>
</gene>
<reference evidence="3 4" key="1">
    <citation type="submission" date="2016-12" db="EMBL/GenBank/DDBJ databases">
        <title>Trade-off between light-utilization and light-protection in marine flavobacteria.</title>
        <authorList>
            <person name="Kumagai Y."/>
            <person name="Yoshizawa S."/>
            <person name="Kogure K."/>
            <person name="Iwasaki W."/>
        </authorList>
    </citation>
    <scope>NUCLEOTIDE SEQUENCE [LARGE SCALE GENOMIC DNA]</scope>
    <source>
        <strain evidence="3 4">KCTC 12100</strain>
    </source>
</reference>
<evidence type="ECO:0000256" key="1">
    <source>
        <dbReference type="SAM" id="Phobius"/>
    </source>
</evidence>
<name>A0A2P6C7Q4_9FLAO</name>
<dbReference type="InterPro" id="IPR037682">
    <property type="entry name" value="TonB_C"/>
</dbReference>
<sequence>MKNTKKLPTKQLEKFSNLFMQLGLVLVLFIVFVTLEYQTEQKTIVVLKPDKNKIVYVEPDVDVFFTKQPKVVPQVKVIKAAPFIVDEVIKGDNTIIETIIDNTPIEDPVLINIDKVVEVYVIDDFIEDVDFVSIEDAPVFKGCENLSKKENKICFDKKMKQFVQRNFDVGLATEIGLRSGKHKIQTQFVIDDKGDIVDVKIRTAYKGLEKEALRVIKKLPKFKPGKQNSRTVKVRYNLPIAFRLE</sequence>
<feature type="domain" description="TonB C-terminal" evidence="2">
    <location>
        <begin position="184"/>
        <end position="244"/>
    </location>
</feature>
<dbReference type="AlphaFoldDB" id="A0A2P6C7Q4"/>
<dbReference type="PANTHER" id="PTHR33446:SF2">
    <property type="entry name" value="PROTEIN TONB"/>
    <property type="match status" value="1"/>
</dbReference>
<comment type="caution">
    <text evidence="3">The sequence shown here is derived from an EMBL/GenBank/DDBJ whole genome shotgun (WGS) entry which is preliminary data.</text>
</comment>
<evidence type="ECO:0000313" key="4">
    <source>
        <dbReference type="Proteomes" id="UP000247345"/>
    </source>
</evidence>
<dbReference type="GO" id="GO:0055085">
    <property type="term" value="P:transmembrane transport"/>
    <property type="evidence" value="ECO:0007669"/>
    <property type="project" value="InterPro"/>
</dbReference>
<organism evidence="3 4">
    <name type="scientific">Polaribacter butkevichii</name>
    <dbReference type="NCBI Taxonomy" id="218490"/>
    <lineage>
        <taxon>Bacteria</taxon>
        <taxon>Pseudomonadati</taxon>
        <taxon>Bacteroidota</taxon>
        <taxon>Flavobacteriia</taxon>
        <taxon>Flavobacteriales</taxon>
        <taxon>Flavobacteriaceae</taxon>
    </lineage>
</organism>
<evidence type="ECO:0000259" key="2">
    <source>
        <dbReference type="Pfam" id="PF03544"/>
    </source>
</evidence>
<dbReference type="SUPFAM" id="SSF74653">
    <property type="entry name" value="TolA/TonB C-terminal domain"/>
    <property type="match status" value="1"/>
</dbReference>
<keyword evidence="1" id="KW-0812">Transmembrane</keyword>
<protein>
    <recommendedName>
        <fullName evidence="2">TonB C-terminal domain-containing protein</fullName>
    </recommendedName>
</protein>
<keyword evidence="4" id="KW-1185">Reference proteome</keyword>
<dbReference type="GO" id="GO:0031992">
    <property type="term" value="F:energy transducer activity"/>
    <property type="evidence" value="ECO:0007669"/>
    <property type="project" value="TreeGrafter"/>
</dbReference>
<dbReference type="EMBL" id="MSCK01000002">
    <property type="protein sequence ID" value="PQJ68951.1"/>
    <property type="molecule type" value="Genomic_DNA"/>
</dbReference>
<proteinExistence type="predicted"/>
<keyword evidence="1" id="KW-0472">Membrane</keyword>
<dbReference type="Proteomes" id="UP000247345">
    <property type="component" value="Unassembled WGS sequence"/>
</dbReference>
<dbReference type="GO" id="GO:0098797">
    <property type="term" value="C:plasma membrane protein complex"/>
    <property type="evidence" value="ECO:0007669"/>
    <property type="project" value="TreeGrafter"/>
</dbReference>
<dbReference type="Pfam" id="PF03544">
    <property type="entry name" value="TonB_C"/>
    <property type="match status" value="1"/>
</dbReference>
<dbReference type="InterPro" id="IPR051045">
    <property type="entry name" value="TonB-dependent_transducer"/>
</dbReference>
<evidence type="ECO:0000313" key="3">
    <source>
        <dbReference type="EMBL" id="PQJ68951.1"/>
    </source>
</evidence>
<dbReference type="PANTHER" id="PTHR33446">
    <property type="entry name" value="PROTEIN TONB-RELATED"/>
    <property type="match status" value="1"/>
</dbReference>
<feature type="transmembrane region" description="Helical" evidence="1">
    <location>
        <begin position="15"/>
        <end position="35"/>
    </location>
</feature>